<gene>
    <name evidence="1" type="ORF">V474_22805</name>
</gene>
<keyword evidence="2" id="KW-1185">Reference proteome</keyword>
<evidence type="ECO:0000313" key="1">
    <source>
        <dbReference type="EMBL" id="KMS53613.1"/>
    </source>
</evidence>
<dbReference type="Proteomes" id="UP000052268">
    <property type="component" value="Unassembled WGS sequence"/>
</dbReference>
<proteinExistence type="predicted"/>
<dbReference type="EMBL" id="JACU01000007">
    <property type="protein sequence ID" value="KMS53613.1"/>
    <property type="molecule type" value="Genomic_DNA"/>
</dbReference>
<organism evidence="1 2">
    <name type="scientific">Novosphingobium barchaimii LL02</name>
    <dbReference type="NCBI Taxonomy" id="1114963"/>
    <lineage>
        <taxon>Bacteria</taxon>
        <taxon>Pseudomonadati</taxon>
        <taxon>Pseudomonadota</taxon>
        <taxon>Alphaproteobacteria</taxon>
        <taxon>Sphingomonadales</taxon>
        <taxon>Sphingomonadaceae</taxon>
        <taxon>Novosphingobium</taxon>
    </lineage>
</organism>
<sequence>MSVYLFTIMRFTIKRDVIVVNAKIVWAHLIKKSNALTDVEITPFTVIVFRAFFRNAYDATRNYYLMWLDFKR</sequence>
<comment type="caution">
    <text evidence="1">The sequence shown here is derived from an EMBL/GenBank/DDBJ whole genome shotgun (WGS) entry which is preliminary data.</text>
</comment>
<dbReference type="PATRIC" id="fig|1114963.3.peg.3400"/>
<accession>A0A0J7XRE2</accession>
<evidence type="ECO:0000313" key="2">
    <source>
        <dbReference type="Proteomes" id="UP000052268"/>
    </source>
</evidence>
<protein>
    <submittedName>
        <fullName evidence="1">Uncharacterized protein</fullName>
    </submittedName>
</protein>
<reference evidence="1 2" key="1">
    <citation type="journal article" date="2015" name="G3 (Bethesda)">
        <title>Insights into Ongoing Evolution of the Hexachlorocyclohexane Catabolic Pathway from Comparative Genomics of Ten Sphingomonadaceae Strains.</title>
        <authorList>
            <person name="Pearce S.L."/>
            <person name="Oakeshott J.G."/>
            <person name="Pandey G."/>
        </authorList>
    </citation>
    <scope>NUCLEOTIDE SEQUENCE [LARGE SCALE GENOMIC DNA]</scope>
    <source>
        <strain evidence="1 2">LL02</strain>
    </source>
</reference>
<dbReference type="AlphaFoldDB" id="A0A0J7XRE2"/>
<name>A0A0J7XRE2_9SPHN</name>